<protein>
    <submittedName>
        <fullName evidence="1">Uncharacterized protein</fullName>
    </submittedName>
</protein>
<dbReference type="Proteomes" id="UP000197991">
    <property type="component" value="Chromosome"/>
</dbReference>
<accession>A0A248KEW1</accession>
<gene>
    <name evidence="1" type="ORF">LFZ56_20155</name>
</gene>
<proteinExistence type="predicted"/>
<dbReference type="OrthoDB" id="6561677at2"/>
<dbReference type="RefSeq" id="WP_000146605.1">
    <property type="nucleotide sequence ID" value="NZ_CP022120.1"/>
</dbReference>
<organism evidence="1 2">
    <name type="scientific">Salmonella bongori serovar 66:z41:- str. SA19983605</name>
    <dbReference type="NCBI Taxonomy" id="1243617"/>
    <lineage>
        <taxon>Bacteria</taxon>
        <taxon>Pseudomonadati</taxon>
        <taxon>Pseudomonadota</taxon>
        <taxon>Gammaproteobacteria</taxon>
        <taxon>Enterobacterales</taxon>
        <taxon>Enterobacteriaceae</taxon>
        <taxon>Salmonella</taxon>
    </lineage>
</organism>
<dbReference type="AlphaFoldDB" id="A0A248KEW1"/>
<name>A0A248KEW1_SALBN</name>
<dbReference type="GeneID" id="44982764"/>
<evidence type="ECO:0000313" key="2">
    <source>
        <dbReference type="Proteomes" id="UP000197991"/>
    </source>
</evidence>
<dbReference type="EMBL" id="CP022120">
    <property type="protein sequence ID" value="ASG56370.1"/>
    <property type="molecule type" value="Genomic_DNA"/>
</dbReference>
<reference evidence="1 2" key="1">
    <citation type="submission" date="2017-06" db="EMBL/GenBank/DDBJ databases">
        <title>Salmonella reference genomes for public health.</title>
        <authorList>
            <person name="Robertson J."/>
            <person name="Yoshida C."/>
            <person name="Gurnik S."/>
            <person name="Nash J."/>
        </authorList>
    </citation>
    <scope>NUCLEOTIDE SEQUENCE [LARGE SCALE GENOMIC DNA]</scope>
    <source>
        <strain evidence="1 2">SA19983605</strain>
    </source>
</reference>
<evidence type="ECO:0000313" key="1">
    <source>
        <dbReference type="EMBL" id="ASG56370.1"/>
    </source>
</evidence>
<sequence length="112" mass="12528">MASINEMRHLLTAARSEHHIASSTIAEFMQAYQFSIEDTDEGIRESAAFIARALQEHARGWLDNDDIIILLEGQRDLAWLRANNAQIALGNRIRSTVIRLLDIALASLVSTL</sequence>
<keyword evidence="2" id="KW-1185">Reference proteome</keyword>